<reference evidence="2 3" key="1">
    <citation type="submission" date="2017-03" db="EMBL/GenBank/DDBJ databases">
        <title>Genome sequence of Methanobrevibacter thaueri.</title>
        <authorList>
            <person name="Poehlein A."/>
            <person name="Seedorf H."/>
            <person name="Daniel R."/>
        </authorList>
    </citation>
    <scope>NUCLEOTIDE SEQUENCE [LARGE SCALE GENOMIC DNA]</scope>
    <source>
        <strain evidence="2 3">DSM 11995</strain>
    </source>
</reference>
<protein>
    <recommendedName>
        <fullName evidence="4">Zinc-ribbon domain-containing protein</fullName>
    </recommendedName>
</protein>
<dbReference type="OrthoDB" id="77792at2157"/>
<keyword evidence="1" id="KW-0812">Transmembrane</keyword>
<accession>A0A315XNM6</accession>
<dbReference type="RefSeq" id="WP_116591517.1">
    <property type="nucleotide sequence ID" value="NZ_MZGS01000016.1"/>
</dbReference>
<keyword evidence="1" id="KW-1133">Transmembrane helix</keyword>
<feature type="transmembrane region" description="Helical" evidence="1">
    <location>
        <begin position="76"/>
        <end position="91"/>
    </location>
</feature>
<proteinExistence type="predicted"/>
<sequence length="122" mass="13903">MTRQCEKCGFVNQDDYDFCAKCGNPLIEGVQPRNFMVIKPEDIKINKKAIAISYIITIFLSWSGFIVGVLAKNTKMATFAFFGFFMPFYLVQSRHPTIRKHGIIQLLISLVGVALSFYVMLH</sequence>
<dbReference type="Proteomes" id="UP000251717">
    <property type="component" value="Unassembled WGS sequence"/>
</dbReference>
<name>A0A315XNM6_9EURY</name>
<keyword evidence="1" id="KW-0472">Membrane</keyword>
<gene>
    <name evidence="2" type="ORF">MBBTH_05430</name>
</gene>
<organism evidence="2 3">
    <name type="scientific">Methanobrevibacter thaueri</name>
    <dbReference type="NCBI Taxonomy" id="190975"/>
    <lineage>
        <taxon>Archaea</taxon>
        <taxon>Methanobacteriati</taxon>
        <taxon>Methanobacteriota</taxon>
        <taxon>Methanomada group</taxon>
        <taxon>Methanobacteria</taxon>
        <taxon>Methanobacteriales</taxon>
        <taxon>Methanobacteriaceae</taxon>
        <taxon>Methanobrevibacter</taxon>
    </lineage>
</organism>
<comment type="caution">
    <text evidence="2">The sequence shown here is derived from an EMBL/GenBank/DDBJ whole genome shotgun (WGS) entry which is preliminary data.</text>
</comment>
<evidence type="ECO:0000313" key="3">
    <source>
        <dbReference type="Proteomes" id="UP000251717"/>
    </source>
</evidence>
<keyword evidence="3" id="KW-1185">Reference proteome</keyword>
<evidence type="ECO:0008006" key="4">
    <source>
        <dbReference type="Google" id="ProtNLM"/>
    </source>
</evidence>
<feature type="transmembrane region" description="Helical" evidence="1">
    <location>
        <begin position="49"/>
        <end position="70"/>
    </location>
</feature>
<feature type="transmembrane region" description="Helical" evidence="1">
    <location>
        <begin position="103"/>
        <end position="121"/>
    </location>
</feature>
<evidence type="ECO:0000256" key="1">
    <source>
        <dbReference type="SAM" id="Phobius"/>
    </source>
</evidence>
<evidence type="ECO:0000313" key="2">
    <source>
        <dbReference type="EMBL" id="PWB87956.1"/>
    </source>
</evidence>
<dbReference type="AlphaFoldDB" id="A0A315XNM6"/>
<dbReference type="EMBL" id="MZGS01000016">
    <property type="protein sequence ID" value="PWB87956.1"/>
    <property type="molecule type" value="Genomic_DNA"/>
</dbReference>